<comment type="caution">
    <text evidence="2">The sequence shown here is derived from an EMBL/GenBank/DDBJ whole genome shotgun (WGS) entry which is preliminary data.</text>
</comment>
<reference evidence="2" key="1">
    <citation type="submission" date="2021-08" db="EMBL/GenBank/DDBJ databases">
        <title>Hoeflea bacterium WL0058 sp. nov., isolated from the sediment.</title>
        <authorList>
            <person name="Wang L."/>
            <person name="Zhang D."/>
        </authorList>
    </citation>
    <scope>NUCLEOTIDE SEQUENCE</scope>
    <source>
        <strain evidence="2">WL0058</strain>
    </source>
</reference>
<organism evidence="2 3">
    <name type="scientific">Flavimaribacter sediminis</name>
    <dbReference type="NCBI Taxonomy" id="2865987"/>
    <lineage>
        <taxon>Bacteria</taxon>
        <taxon>Pseudomonadati</taxon>
        <taxon>Pseudomonadota</taxon>
        <taxon>Alphaproteobacteria</taxon>
        <taxon>Hyphomicrobiales</taxon>
        <taxon>Rhizobiaceae</taxon>
        <taxon>Flavimaribacter</taxon>
    </lineage>
</organism>
<proteinExistence type="predicted"/>
<dbReference type="GO" id="GO:0016787">
    <property type="term" value="F:hydrolase activity"/>
    <property type="evidence" value="ECO:0007669"/>
    <property type="project" value="UniProtKB-KW"/>
</dbReference>
<dbReference type="EMBL" id="JAICBX010000001">
    <property type="protein sequence ID" value="MBW8636428.1"/>
    <property type="molecule type" value="Genomic_DNA"/>
</dbReference>
<dbReference type="RefSeq" id="WP_220227830.1">
    <property type="nucleotide sequence ID" value="NZ_JAICBX010000001.1"/>
</dbReference>
<protein>
    <submittedName>
        <fullName evidence="2">Alpha/beta fold hydrolase</fullName>
    </submittedName>
</protein>
<dbReference type="InterPro" id="IPR029058">
    <property type="entry name" value="AB_hydrolase_fold"/>
</dbReference>
<accession>A0AAE3D052</accession>
<dbReference type="AlphaFoldDB" id="A0AAE3D052"/>
<dbReference type="Pfam" id="PF12146">
    <property type="entry name" value="Hydrolase_4"/>
    <property type="match status" value="1"/>
</dbReference>
<dbReference type="Proteomes" id="UP001196509">
    <property type="component" value="Unassembled WGS sequence"/>
</dbReference>
<dbReference type="InterPro" id="IPR017208">
    <property type="entry name" value="UCP037442_abhydr"/>
</dbReference>
<gene>
    <name evidence="2" type="ORF">K1W69_04435</name>
</gene>
<sequence length="292" mass="32693">MRETIVTFECDDGFPLTGTLFTAESGENSKPSVLISSATGAPRGFYAAFARALIENGSRAVLTYDYRGTPQSPRPKGWTQRINMRDWAIQDMAAAMRRLDQEAPGHEMVGVGQSFGGQALGICGDPQRFSRYCLVASLSGYWRGTDTPWQNLISMNLVGLPVTAFFGRTMPFMGLGESIPSSVFQDWTRWCNHHEYFFDDPQVGAREGYATVTIPLLSVGMTDDQWGTPRAVRGLLKHYSNADISEVWLSPDMTKEPKIGHLGFFRSRFRETLWPDIMNWVLSHEPVMTASR</sequence>
<dbReference type="InterPro" id="IPR022742">
    <property type="entry name" value="Hydrolase_4"/>
</dbReference>
<dbReference type="SUPFAM" id="SSF53474">
    <property type="entry name" value="alpha/beta-Hydrolases"/>
    <property type="match status" value="1"/>
</dbReference>
<evidence type="ECO:0000259" key="1">
    <source>
        <dbReference type="Pfam" id="PF12146"/>
    </source>
</evidence>
<evidence type="ECO:0000313" key="3">
    <source>
        <dbReference type="Proteomes" id="UP001196509"/>
    </source>
</evidence>
<feature type="domain" description="Serine aminopeptidase S33" evidence="1">
    <location>
        <begin position="30"/>
        <end position="152"/>
    </location>
</feature>
<name>A0AAE3D052_9HYPH</name>
<keyword evidence="2" id="KW-0378">Hydrolase</keyword>
<evidence type="ECO:0000313" key="2">
    <source>
        <dbReference type="EMBL" id="MBW8636428.1"/>
    </source>
</evidence>
<keyword evidence="3" id="KW-1185">Reference proteome</keyword>
<dbReference type="Gene3D" id="3.40.50.1820">
    <property type="entry name" value="alpha/beta hydrolase"/>
    <property type="match status" value="1"/>
</dbReference>
<dbReference type="PIRSF" id="PIRSF037442">
    <property type="entry name" value="UCP037442_abhydr"/>
    <property type="match status" value="1"/>
</dbReference>